<protein>
    <submittedName>
        <fullName evidence="2">Uncharacterized conserved protein, DUF2336 family</fullName>
    </submittedName>
</protein>
<dbReference type="OrthoDB" id="8433768at2"/>
<dbReference type="AlphaFoldDB" id="A0A1M7UET0"/>
<evidence type="ECO:0000313" key="3">
    <source>
        <dbReference type="Proteomes" id="UP000184096"/>
    </source>
</evidence>
<sequence length="393" mass="43348">MAEVAYALQDLNDAIGRGTAESRAKALWHATDVLVEGEFGEEQIRIFGEVIARLADEIEETARAELSRRLAHSSNAPVKVVQMLAFDDSIDVAGPVLQFSPRLDAKALIANIRCKGQPHLLAISRRPSVPVEVTDELVTRGNQEVVQSVAANAGACFSDFAFRQMIKRSETDAVLAERVGMRKEIPPQMFRVLIAKASGEVRRKLERERPDLTKVIQASVGQAAGKLYSKFGPGQESYLALKQSVVEAHKAGRLTEKSIANYAIAHKFEEAVIALSLLSSLPVDVVEQMLLVNNRDLILVLSKALEFSWETAMGLLFLGAENHRMASRELDDLRCEFKRADIRMSRGILEVYQSHWRAGQGDVRDEGRSDGKSEAKSEAKSDTKSDGKTEALH</sequence>
<dbReference type="Pfam" id="PF10098">
    <property type="entry name" value="DUF2336"/>
    <property type="match status" value="1"/>
</dbReference>
<proteinExistence type="predicted"/>
<organism evidence="2 3">
    <name type="scientific">Bradyrhizobium erythrophlei</name>
    <dbReference type="NCBI Taxonomy" id="1437360"/>
    <lineage>
        <taxon>Bacteria</taxon>
        <taxon>Pseudomonadati</taxon>
        <taxon>Pseudomonadota</taxon>
        <taxon>Alphaproteobacteria</taxon>
        <taxon>Hyphomicrobiales</taxon>
        <taxon>Nitrobacteraceae</taxon>
        <taxon>Bradyrhizobium</taxon>
    </lineage>
</organism>
<gene>
    <name evidence="2" type="ORF">SAMN05444170_4760</name>
</gene>
<evidence type="ECO:0000256" key="1">
    <source>
        <dbReference type="SAM" id="MobiDB-lite"/>
    </source>
</evidence>
<evidence type="ECO:0000313" key="2">
    <source>
        <dbReference type="EMBL" id="SHN81542.1"/>
    </source>
</evidence>
<dbReference type="EMBL" id="LT670849">
    <property type="protein sequence ID" value="SHN81542.1"/>
    <property type="molecule type" value="Genomic_DNA"/>
</dbReference>
<accession>A0A1M7UET0</accession>
<dbReference type="InterPro" id="IPR019285">
    <property type="entry name" value="DUF2336"/>
</dbReference>
<dbReference type="RefSeq" id="WP_072821518.1">
    <property type="nucleotide sequence ID" value="NZ_LT670849.1"/>
</dbReference>
<reference evidence="3" key="1">
    <citation type="submission" date="2016-11" db="EMBL/GenBank/DDBJ databases">
        <authorList>
            <person name="Varghese N."/>
            <person name="Submissions S."/>
        </authorList>
    </citation>
    <scope>NUCLEOTIDE SEQUENCE [LARGE SCALE GENOMIC DNA]</scope>
    <source>
        <strain evidence="3">GAS401</strain>
    </source>
</reference>
<name>A0A1M7UET0_9BRAD</name>
<dbReference type="Proteomes" id="UP000184096">
    <property type="component" value="Chromosome I"/>
</dbReference>
<keyword evidence="3" id="KW-1185">Reference proteome</keyword>
<feature type="compositionally biased region" description="Basic and acidic residues" evidence="1">
    <location>
        <begin position="362"/>
        <end position="393"/>
    </location>
</feature>
<feature type="region of interest" description="Disordered" evidence="1">
    <location>
        <begin position="360"/>
        <end position="393"/>
    </location>
</feature>